<geneLocation type="plasmid" evidence="6">
    <name>pSinA</name>
</geneLocation>
<comment type="function">
    <text evidence="4">Involved in the system for phosphate transport across the cytoplasmic membrane.</text>
</comment>
<keyword evidence="6" id="KW-0614">Plasmid</keyword>
<comment type="similarity">
    <text evidence="1 4">Belongs to the PstS family.</text>
</comment>
<dbReference type="GO" id="GO:0006817">
    <property type="term" value="P:phosphate ion transport"/>
    <property type="evidence" value="ECO:0007669"/>
    <property type="project" value="UniProtKB-UniRule"/>
</dbReference>
<dbReference type="PANTHER" id="PTHR30570:SF1">
    <property type="entry name" value="PHOSPHATE-BINDING PROTEIN PSTS"/>
    <property type="match status" value="1"/>
</dbReference>
<dbReference type="InterPro" id="IPR024370">
    <property type="entry name" value="PBP_domain"/>
</dbReference>
<keyword evidence="4" id="KW-0574">Periplasm</keyword>
<name>E9KN59_9HYPH</name>
<dbReference type="CDD" id="cd13654">
    <property type="entry name" value="PBP2_phosphate_like_2"/>
    <property type="match status" value="1"/>
</dbReference>
<dbReference type="Pfam" id="PF12849">
    <property type="entry name" value="PBP_like_2"/>
    <property type="match status" value="1"/>
</dbReference>
<dbReference type="GO" id="GO:0007155">
    <property type="term" value="P:cell adhesion"/>
    <property type="evidence" value="ECO:0007669"/>
    <property type="project" value="UniProtKB-UniRule"/>
</dbReference>
<evidence type="ECO:0000259" key="5">
    <source>
        <dbReference type="Pfam" id="PF12849"/>
    </source>
</evidence>
<dbReference type="Gene3D" id="3.40.190.10">
    <property type="entry name" value="Periplasmic binding protein-like II"/>
    <property type="match status" value="2"/>
</dbReference>
<keyword evidence="2 4" id="KW-0813">Transport</keyword>
<evidence type="ECO:0000256" key="1">
    <source>
        <dbReference type="ARBA" id="ARBA00008725"/>
    </source>
</evidence>
<gene>
    <name evidence="6" type="primary">pstS</name>
    <name evidence="6" type="ORF">SM14orf035</name>
</gene>
<proteinExistence type="inferred from homology"/>
<dbReference type="AlphaFoldDB" id="E9KN59"/>
<dbReference type="SUPFAM" id="SSF53850">
    <property type="entry name" value="Periplasmic binding protein-like II"/>
    <property type="match status" value="1"/>
</dbReference>
<evidence type="ECO:0000256" key="4">
    <source>
        <dbReference type="RuleBase" id="RU367119"/>
    </source>
</evidence>
<evidence type="ECO:0000313" key="6">
    <source>
        <dbReference type="EMBL" id="ADO95180.1"/>
    </source>
</evidence>
<comment type="subcellular location">
    <subcellularLocation>
        <location evidence="4">Periplasm</location>
    </subcellularLocation>
    <subcellularLocation>
        <location evidence="4">Secreted</location>
    </subcellularLocation>
</comment>
<dbReference type="InterPro" id="IPR011862">
    <property type="entry name" value="Phos-bd"/>
</dbReference>
<feature type="domain" description="PBP" evidence="5">
    <location>
        <begin position="66"/>
        <end position="321"/>
    </location>
</feature>
<keyword evidence="4" id="KW-0592">Phosphate transport</keyword>
<keyword evidence="4" id="KW-0964">Secreted</keyword>
<organism evidence="6">
    <name type="scientific">Sinorhizobium sp. M14</name>
    <dbReference type="NCBI Taxonomy" id="430451"/>
    <lineage>
        <taxon>Bacteria</taxon>
        <taxon>Pseudomonadati</taxon>
        <taxon>Pseudomonadota</taxon>
        <taxon>Alphaproteobacteria</taxon>
        <taxon>Hyphomicrobiales</taxon>
        <taxon>Rhizobiaceae</taxon>
        <taxon>Sinorhizobium/Ensifer group</taxon>
        <taxon>Sinorhizobium</taxon>
    </lineage>
</organism>
<accession>E9KN59</accession>
<protein>
    <recommendedName>
        <fullName evidence="4">Phosphate-binding protein</fullName>
    </recommendedName>
</protein>
<evidence type="ECO:0000256" key="3">
    <source>
        <dbReference type="ARBA" id="ARBA00022729"/>
    </source>
</evidence>
<dbReference type="InterPro" id="IPR050811">
    <property type="entry name" value="Phosphate_ABC_transporter"/>
</dbReference>
<dbReference type="EMBL" id="GU990088">
    <property type="protein sequence ID" value="ADO95180.1"/>
    <property type="molecule type" value="Genomic_DNA"/>
</dbReference>
<reference evidence="6" key="1">
    <citation type="submission" date="2010-03" db="EMBL/GenBank/DDBJ databases">
        <title>Identification and characteristics of arsenic metabolism genes from Sinorhizobium sp. M14.</title>
        <authorList>
            <person name="Drewniak L."/>
            <person name="Sklodowska A."/>
        </authorList>
    </citation>
    <scope>NUCLEOTIDE SEQUENCE</scope>
    <source>
        <strain evidence="6">M14</strain>
        <plasmid evidence="6">pSinA</plasmid>
    </source>
</reference>
<dbReference type="PANTHER" id="PTHR30570">
    <property type="entry name" value="PERIPLASMIC PHOSPHATE BINDING COMPONENT OF PHOSPHATE ABC TRANSPORTER"/>
    <property type="match status" value="1"/>
</dbReference>
<dbReference type="GO" id="GO:0005576">
    <property type="term" value="C:extracellular region"/>
    <property type="evidence" value="ECO:0007669"/>
    <property type="project" value="UniProtKB-SubCell"/>
</dbReference>
<dbReference type="GO" id="GO:0042301">
    <property type="term" value="F:phosphate ion binding"/>
    <property type="evidence" value="ECO:0007669"/>
    <property type="project" value="UniProtKB-UniRule"/>
</dbReference>
<keyword evidence="3" id="KW-0732">Signal</keyword>
<dbReference type="NCBIfam" id="TIGR02136">
    <property type="entry name" value="ptsS_2"/>
    <property type="match status" value="1"/>
</dbReference>
<dbReference type="GO" id="GO:0042597">
    <property type="term" value="C:periplasmic space"/>
    <property type="evidence" value="ECO:0007669"/>
    <property type="project" value="UniProtKB-SubCell"/>
</dbReference>
<evidence type="ECO:0000256" key="2">
    <source>
        <dbReference type="ARBA" id="ARBA00022448"/>
    </source>
</evidence>
<sequence>MVDIKLSSNNTMTALRSRMSRSAFLNSQRVVMTHNTKTFRPARAAFASSAASIVTLGLLVAPSFAQQAPTVLIDGSSTVFPISEAMAEEFQKAQAGKTLVTVGSSGTGGGFKKFCRGETDITGASRPIKSDEIELCKQNGVEFIELPVAIDALATIVNPANDWATCMTVEELKKIWEPEAQGKVTNWNQVRGEFPDAKLGLFGAGTDSGTYDYYTFAINGKEHASRGDYTATEDDNITIQGVGGDKNAIGFLGLAYLTENAGKVKAVEIKQADGSCVAPSIETATDGTYQPLTRPLFYYASKKSAEEKEHVRAFAEFLFDAKNQEELVSEVGYVALPAEAAGLALKKFEKRVTGSHFEGGSKVGVTVTDLVADAAN</sequence>